<evidence type="ECO:0000256" key="2">
    <source>
        <dbReference type="SAM" id="SignalP"/>
    </source>
</evidence>
<sequence>MKALVMIVVVLAVCAAVVSSFSFSSTDCPAQAVPGVTLKVPDPNDCSKYSLCMQLFNMKLDCSLGQHFSVAAGKCLPAAIAGCDPAAAAPQPLAAPEPAAPAAPAPAPAEPAPAPAAPAPAALVV</sequence>
<evidence type="ECO:0000313" key="4">
    <source>
        <dbReference type="EMBL" id="JAP86093.1"/>
    </source>
</evidence>
<evidence type="ECO:0000259" key="3">
    <source>
        <dbReference type="PROSITE" id="PS50940"/>
    </source>
</evidence>
<dbReference type="Gene3D" id="2.170.140.10">
    <property type="entry name" value="Chitin binding domain"/>
    <property type="match status" value="1"/>
</dbReference>
<feature type="compositionally biased region" description="Pro residues" evidence="1">
    <location>
        <begin position="93"/>
        <end position="118"/>
    </location>
</feature>
<name>A0A131Z3W1_RHIAP</name>
<dbReference type="PROSITE" id="PS50940">
    <property type="entry name" value="CHIT_BIND_II"/>
    <property type="match status" value="1"/>
</dbReference>
<accession>A0A131Z3W1</accession>
<feature type="domain" description="Chitin-binding type-2" evidence="3">
    <location>
        <begin position="25"/>
        <end position="85"/>
    </location>
</feature>
<feature type="region of interest" description="Disordered" evidence="1">
    <location>
        <begin position="89"/>
        <end position="120"/>
    </location>
</feature>
<dbReference type="Pfam" id="PF01607">
    <property type="entry name" value="CBM_14"/>
    <property type="match status" value="1"/>
</dbReference>
<dbReference type="SUPFAM" id="SSF57625">
    <property type="entry name" value="Invertebrate chitin-binding proteins"/>
    <property type="match status" value="1"/>
</dbReference>
<keyword evidence="2" id="KW-0732">Signal</keyword>
<proteinExistence type="predicted"/>
<dbReference type="GO" id="GO:0008061">
    <property type="term" value="F:chitin binding"/>
    <property type="evidence" value="ECO:0007669"/>
    <property type="project" value="InterPro"/>
</dbReference>
<protein>
    <submittedName>
        <fullName evidence="4">Chitin-binding protein</fullName>
    </submittedName>
</protein>
<feature type="signal peptide" evidence="2">
    <location>
        <begin position="1"/>
        <end position="20"/>
    </location>
</feature>
<dbReference type="SMART" id="SM00494">
    <property type="entry name" value="ChtBD2"/>
    <property type="match status" value="1"/>
</dbReference>
<dbReference type="EMBL" id="GEDV01002464">
    <property type="protein sequence ID" value="JAP86093.1"/>
    <property type="molecule type" value="Transcribed_RNA"/>
</dbReference>
<dbReference type="AlphaFoldDB" id="A0A131Z3W1"/>
<dbReference type="GO" id="GO:0005576">
    <property type="term" value="C:extracellular region"/>
    <property type="evidence" value="ECO:0007669"/>
    <property type="project" value="InterPro"/>
</dbReference>
<organism evidence="4">
    <name type="scientific">Rhipicephalus appendiculatus</name>
    <name type="common">Brown ear tick</name>
    <dbReference type="NCBI Taxonomy" id="34631"/>
    <lineage>
        <taxon>Eukaryota</taxon>
        <taxon>Metazoa</taxon>
        <taxon>Ecdysozoa</taxon>
        <taxon>Arthropoda</taxon>
        <taxon>Chelicerata</taxon>
        <taxon>Arachnida</taxon>
        <taxon>Acari</taxon>
        <taxon>Parasitiformes</taxon>
        <taxon>Ixodida</taxon>
        <taxon>Ixodoidea</taxon>
        <taxon>Ixodidae</taxon>
        <taxon>Rhipicephalinae</taxon>
        <taxon>Rhipicephalus</taxon>
        <taxon>Rhipicephalus</taxon>
    </lineage>
</organism>
<dbReference type="InterPro" id="IPR002557">
    <property type="entry name" value="Chitin-bd_dom"/>
</dbReference>
<evidence type="ECO:0000256" key="1">
    <source>
        <dbReference type="SAM" id="MobiDB-lite"/>
    </source>
</evidence>
<reference evidence="4" key="1">
    <citation type="journal article" date="2016" name="Ticks Tick Borne Dis.">
        <title>De novo assembly and annotation of the salivary gland transcriptome of Rhipicephalus appendiculatus male and female ticks during blood feeding.</title>
        <authorList>
            <person name="de Castro M.H."/>
            <person name="de Klerk D."/>
            <person name="Pienaar R."/>
            <person name="Latif A.A."/>
            <person name="Rees D.J."/>
            <person name="Mans B.J."/>
        </authorList>
    </citation>
    <scope>NUCLEOTIDE SEQUENCE</scope>
    <source>
        <tissue evidence="4">Salivary glands</tissue>
    </source>
</reference>
<dbReference type="InterPro" id="IPR036508">
    <property type="entry name" value="Chitin-bd_dom_sf"/>
</dbReference>
<feature type="chain" id="PRO_5007286678" evidence="2">
    <location>
        <begin position="21"/>
        <end position="125"/>
    </location>
</feature>